<dbReference type="RefSeq" id="WP_267161595.1">
    <property type="nucleotide sequence ID" value="NZ_CP112972.1"/>
</dbReference>
<protein>
    <submittedName>
        <fullName evidence="2">RNA ligase family protein</fullName>
    </submittedName>
</protein>
<evidence type="ECO:0000259" key="1">
    <source>
        <dbReference type="Pfam" id="PF09414"/>
    </source>
</evidence>
<comment type="caution">
    <text evidence="2">The sequence shown here is derived from an EMBL/GenBank/DDBJ whole genome shotgun (WGS) entry which is preliminary data.</text>
</comment>
<dbReference type="SUPFAM" id="SSF56091">
    <property type="entry name" value="DNA ligase/mRNA capping enzyme, catalytic domain"/>
    <property type="match status" value="1"/>
</dbReference>
<evidence type="ECO:0000313" key="2">
    <source>
        <dbReference type="EMBL" id="MFC7058861.1"/>
    </source>
</evidence>
<dbReference type="InterPro" id="IPR021122">
    <property type="entry name" value="RNA_ligase_dom_REL/Rnl2"/>
</dbReference>
<dbReference type="EMBL" id="JBHSZI010000001">
    <property type="protein sequence ID" value="MFC7058861.1"/>
    <property type="molecule type" value="Genomic_DNA"/>
</dbReference>
<dbReference type="GeneID" id="76630934"/>
<reference evidence="2 3" key="1">
    <citation type="journal article" date="2019" name="Int. J. Syst. Evol. Microbiol.">
        <title>The Global Catalogue of Microorganisms (GCM) 10K type strain sequencing project: providing services to taxonomists for standard genome sequencing and annotation.</title>
        <authorList>
            <consortium name="The Broad Institute Genomics Platform"/>
            <consortium name="The Broad Institute Genome Sequencing Center for Infectious Disease"/>
            <person name="Wu L."/>
            <person name="Ma J."/>
        </authorList>
    </citation>
    <scope>NUCLEOTIDE SEQUENCE [LARGE SCALE GENOMIC DNA]</scope>
    <source>
        <strain evidence="2 3">JCM 30072</strain>
    </source>
</reference>
<accession>A0ABD5W019</accession>
<keyword evidence="3" id="KW-1185">Reference proteome</keyword>
<sequence length="272" mass="31189">MKTYPPIPDIENAPQGLFDGGHLWLLEKIDGGHLRFQLRESGRLRFGGRNRVYSDAADVPEHYQYAVRYIQEQFDRQALRDAVDDVETIVFFGEATYRQRIDYDWEQLPPFLGFDIWSASDESFLGPDTTEQVFERVGLDPVNAVERELPVRDFDSEAYTVPESAWYNGPAAGVVVRNKRGQRAQCRHPALEQNDPSPSDLSAGELADVYATTERFERVAAGITNPTFEQLYDRVLESIYRESHGQLSQEEMSAFRDDLARRTRAFLEDAKQ</sequence>
<dbReference type="Gene3D" id="3.30.470.30">
    <property type="entry name" value="DNA ligase/mRNA capping enzyme"/>
    <property type="match status" value="1"/>
</dbReference>
<organism evidence="2 3">
    <name type="scientific">Halovenus salina</name>
    <dbReference type="NCBI Taxonomy" id="1510225"/>
    <lineage>
        <taxon>Archaea</taxon>
        <taxon>Methanobacteriati</taxon>
        <taxon>Methanobacteriota</taxon>
        <taxon>Stenosarchaea group</taxon>
        <taxon>Halobacteria</taxon>
        <taxon>Halobacteriales</taxon>
        <taxon>Haloarculaceae</taxon>
        <taxon>Halovenus</taxon>
    </lineage>
</organism>
<proteinExistence type="predicted"/>
<keyword evidence="2" id="KW-0436">Ligase</keyword>
<feature type="domain" description="RNA ligase" evidence="1">
    <location>
        <begin position="23"/>
        <end position="181"/>
    </location>
</feature>
<dbReference type="AlphaFoldDB" id="A0ABD5W019"/>
<dbReference type="Pfam" id="PF09414">
    <property type="entry name" value="RNA_ligase"/>
    <property type="match status" value="1"/>
</dbReference>
<gene>
    <name evidence="2" type="ORF">ACFQQG_12665</name>
</gene>
<name>A0ABD5W019_9EURY</name>
<dbReference type="GO" id="GO:0016874">
    <property type="term" value="F:ligase activity"/>
    <property type="evidence" value="ECO:0007669"/>
    <property type="project" value="UniProtKB-KW"/>
</dbReference>
<evidence type="ECO:0000313" key="3">
    <source>
        <dbReference type="Proteomes" id="UP001596445"/>
    </source>
</evidence>
<dbReference type="Proteomes" id="UP001596445">
    <property type="component" value="Unassembled WGS sequence"/>
</dbReference>